<dbReference type="PANTHER" id="PTHR45615:SF40">
    <property type="entry name" value="MYOSIN HEAVY CHAIN, NON-MUSCLE"/>
    <property type="match status" value="1"/>
</dbReference>
<dbReference type="GO" id="GO:0000146">
    <property type="term" value="F:microfilament motor activity"/>
    <property type="evidence" value="ECO:0007669"/>
    <property type="project" value="TreeGrafter"/>
</dbReference>
<evidence type="ECO:0000256" key="1">
    <source>
        <dbReference type="SAM" id="Coils"/>
    </source>
</evidence>
<organism evidence="3 4">
    <name type="scientific">Extremus antarcticus</name>
    <dbReference type="NCBI Taxonomy" id="702011"/>
    <lineage>
        <taxon>Eukaryota</taxon>
        <taxon>Fungi</taxon>
        <taxon>Dikarya</taxon>
        <taxon>Ascomycota</taxon>
        <taxon>Pezizomycotina</taxon>
        <taxon>Dothideomycetes</taxon>
        <taxon>Dothideomycetidae</taxon>
        <taxon>Mycosphaerellales</taxon>
        <taxon>Extremaceae</taxon>
        <taxon>Extremus</taxon>
    </lineage>
</organism>
<keyword evidence="1" id="KW-0175">Coiled coil</keyword>
<accession>A0AAJ0LWL8</accession>
<feature type="coiled-coil region" evidence="1">
    <location>
        <begin position="705"/>
        <end position="750"/>
    </location>
</feature>
<evidence type="ECO:0000313" key="4">
    <source>
        <dbReference type="Proteomes" id="UP001271007"/>
    </source>
</evidence>
<evidence type="ECO:0000313" key="3">
    <source>
        <dbReference type="EMBL" id="KAK3057846.1"/>
    </source>
</evidence>
<reference evidence="3" key="1">
    <citation type="submission" date="2023-04" db="EMBL/GenBank/DDBJ databases">
        <title>Black Yeasts Isolated from many extreme environments.</title>
        <authorList>
            <person name="Coleine C."/>
            <person name="Stajich J.E."/>
            <person name="Selbmann L."/>
        </authorList>
    </citation>
    <scope>NUCLEOTIDE SEQUENCE</scope>
    <source>
        <strain evidence="3">CCFEE 5312</strain>
    </source>
</reference>
<feature type="compositionally biased region" description="Basic and acidic residues" evidence="2">
    <location>
        <begin position="611"/>
        <end position="628"/>
    </location>
</feature>
<dbReference type="Proteomes" id="UP001271007">
    <property type="component" value="Unassembled WGS sequence"/>
</dbReference>
<feature type="region of interest" description="Disordered" evidence="2">
    <location>
        <begin position="609"/>
        <end position="628"/>
    </location>
</feature>
<feature type="coiled-coil region" evidence="1">
    <location>
        <begin position="388"/>
        <end position="510"/>
    </location>
</feature>
<comment type="caution">
    <text evidence="3">The sequence shown here is derived from an EMBL/GenBank/DDBJ whole genome shotgun (WGS) entry which is preliminary data.</text>
</comment>
<dbReference type="AlphaFoldDB" id="A0AAJ0LWL8"/>
<protein>
    <submittedName>
        <fullName evidence="3">Uncharacterized protein</fullName>
    </submittedName>
</protein>
<keyword evidence="4" id="KW-1185">Reference proteome</keyword>
<proteinExistence type="predicted"/>
<dbReference type="GO" id="GO:0051015">
    <property type="term" value="F:actin filament binding"/>
    <property type="evidence" value="ECO:0007669"/>
    <property type="project" value="TreeGrafter"/>
</dbReference>
<evidence type="ECO:0000256" key="2">
    <source>
        <dbReference type="SAM" id="MobiDB-lite"/>
    </source>
</evidence>
<feature type="coiled-coil region" evidence="1">
    <location>
        <begin position="932"/>
        <end position="959"/>
    </location>
</feature>
<feature type="compositionally biased region" description="Pro residues" evidence="2">
    <location>
        <begin position="14"/>
        <end position="24"/>
    </location>
</feature>
<dbReference type="EMBL" id="JAWDJX010000002">
    <property type="protein sequence ID" value="KAK3057846.1"/>
    <property type="molecule type" value="Genomic_DNA"/>
</dbReference>
<feature type="region of interest" description="Disordered" evidence="2">
    <location>
        <begin position="1"/>
        <end position="68"/>
    </location>
</feature>
<dbReference type="GO" id="GO:0016460">
    <property type="term" value="C:myosin II complex"/>
    <property type="evidence" value="ECO:0007669"/>
    <property type="project" value="TreeGrafter"/>
</dbReference>
<dbReference type="GO" id="GO:0032982">
    <property type="term" value="C:myosin filament"/>
    <property type="evidence" value="ECO:0007669"/>
    <property type="project" value="TreeGrafter"/>
</dbReference>
<feature type="coiled-coil region" evidence="1">
    <location>
        <begin position="783"/>
        <end position="881"/>
    </location>
</feature>
<dbReference type="PANTHER" id="PTHR45615">
    <property type="entry name" value="MYOSIN HEAVY CHAIN, NON-MUSCLE"/>
    <property type="match status" value="1"/>
</dbReference>
<sequence length="1029" mass="117907">MPPKKAKAAAAAPRPIPASQPEPSRPSRTSGRKRRHSDASDVSEAPSTQSAPDLKTPAKRRKRKAAVEPDAEVIVEVDEHVMSDAEAPLHSDSALRHVEREGFSDSIEVSQTTKHVHFGSDTENVDPDHSTAAFITPHPRSKMSIKRRTLSPNMRETKRVKESRTSLPAVLSQDGETESFKIVNEWAFMPLNAVLEKRIAELRAHPHYKPSSQRDEDQEMVDNNMLVLDSYEQIEYPQLHNPSTPIGLNRRITAVSGTDAVERSTTKMRVGWDVERHRFHEAILQFQKEAERAKGDLQILNIEVQSLGFSEDGNQSTLDILRSIRVSFDGVREFLETELPGTVPEDATNEDLVEILIANVKEFADRLRIADKELVEKGTLNVDLGIQINNLIDRLAAREVRVQELKDNLDHLKESKDAQKEEILELEELLGKAETERNERQAELDNEIAVSQKLEQEKAELENTLERLQKSLKDYQDEETRLTGLINTMEEEHRKTVQSMNTEREEAVRELEDRLDVEVERHVVIEKEFTASQTTITQVEEEIQATERDLEAMTKERDELQAELDEEEKAHGSTQADLDQAQATITDLETRIARVEEEAENMEEQLATLREQNHTERQQREGAEQALDERDQEIEELNKKLREQGKEANELRLKAHDMQTKNQQRITEMELEMSDRDAEFQTDMEEEVKRREDAEGLAQLRIVEIRENQEKLMVVEQQMRDLLAERDARIEELEDEVEQKTSEILNLQDDLRYTEDNHRKQLQVKDNQTAELQDQIADLDVTITNQETTIRTIEQHLKNANNLHDSQTEERNAAIADLNARLADLEAENEDHKHDKAGLERRVESEAMQMLQVSNDFSEQIQDLKNQLLEKQKAITKVEKTSREADHKTTELLAAREEEVETWKATAVERDTIITTLEEERETTHLKFKAYVRRSMDTMDELKRQLAEAKAAVDNEGDALKAEGEDMLAELERSVVRTRSVVTRQTETTRSVKKVKGGRKSKGKRVVDSAIGLGAEVEDEDEEGMMIEA</sequence>
<name>A0AAJ0LWL8_9PEZI</name>
<gene>
    <name evidence="3" type="ORF">LTR09_000921</name>
</gene>
<dbReference type="GO" id="GO:0005737">
    <property type="term" value="C:cytoplasm"/>
    <property type="evidence" value="ECO:0007669"/>
    <property type="project" value="TreeGrafter"/>
</dbReference>